<dbReference type="EMBL" id="BART01025698">
    <property type="protein sequence ID" value="GAH03737.1"/>
    <property type="molecule type" value="Genomic_DNA"/>
</dbReference>
<name>X1C8N8_9ZZZZ</name>
<gene>
    <name evidence="1" type="ORF">S01H4_46065</name>
</gene>
<organism evidence="1">
    <name type="scientific">marine sediment metagenome</name>
    <dbReference type="NCBI Taxonomy" id="412755"/>
    <lineage>
        <taxon>unclassified sequences</taxon>
        <taxon>metagenomes</taxon>
        <taxon>ecological metagenomes</taxon>
    </lineage>
</organism>
<comment type="caution">
    <text evidence="1">The sequence shown here is derived from an EMBL/GenBank/DDBJ whole genome shotgun (WGS) entry which is preliminary data.</text>
</comment>
<proteinExistence type="predicted"/>
<dbReference type="AlphaFoldDB" id="X1C8N8"/>
<evidence type="ECO:0000313" key="1">
    <source>
        <dbReference type="EMBL" id="GAH03737.1"/>
    </source>
</evidence>
<reference evidence="1" key="1">
    <citation type="journal article" date="2014" name="Front. Microbiol.">
        <title>High frequency of phylogenetically diverse reductive dehalogenase-homologous genes in deep subseafloor sedimentary metagenomes.</title>
        <authorList>
            <person name="Kawai M."/>
            <person name="Futagami T."/>
            <person name="Toyoda A."/>
            <person name="Takaki Y."/>
            <person name="Nishi S."/>
            <person name="Hori S."/>
            <person name="Arai W."/>
            <person name="Tsubouchi T."/>
            <person name="Morono Y."/>
            <person name="Uchiyama I."/>
            <person name="Ito T."/>
            <person name="Fujiyama A."/>
            <person name="Inagaki F."/>
            <person name="Takami H."/>
        </authorList>
    </citation>
    <scope>NUCLEOTIDE SEQUENCE</scope>
    <source>
        <strain evidence="1">Expedition CK06-06</strain>
    </source>
</reference>
<accession>X1C8N8</accession>
<sequence>MAILEEQGTKANNEAVQNCSFLDDKILVALVAGAVQPKPNAKGINDFPGSPSFLKNLSALTINLERMPMSSNNPKIK</sequence>
<protein>
    <submittedName>
        <fullName evidence="1">Uncharacterized protein</fullName>
    </submittedName>
</protein>